<dbReference type="Pfam" id="PF15175">
    <property type="entry name" value="SPATA24"/>
    <property type="match status" value="1"/>
</dbReference>
<gene>
    <name evidence="2" type="ORF">Pcinc_025854</name>
</gene>
<evidence type="ECO:0000313" key="2">
    <source>
        <dbReference type="EMBL" id="KAK3868816.1"/>
    </source>
</evidence>
<dbReference type="AlphaFoldDB" id="A0AAE1F828"/>
<dbReference type="Proteomes" id="UP001286313">
    <property type="component" value="Unassembled WGS sequence"/>
</dbReference>
<evidence type="ECO:0000256" key="1">
    <source>
        <dbReference type="SAM" id="Coils"/>
    </source>
</evidence>
<dbReference type="InterPro" id="IPR029176">
    <property type="entry name" value="SPATA24"/>
</dbReference>
<protein>
    <submittedName>
        <fullName evidence="2">Uncharacterized protein</fullName>
    </submittedName>
</protein>
<accession>A0AAE1F828</accession>
<keyword evidence="3" id="KW-1185">Reference proteome</keyword>
<dbReference type="EMBL" id="JAWQEG010002943">
    <property type="protein sequence ID" value="KAK3868816.1"/>
    <property type="molecule type" value="Genomic_DNA"/>
</dbReference>
<dbReference type="Gene3D" id="1.20.5.1070">
    <property type="entry name" value="Head and neck region of the ectodomain of NDV fusion glycoprotein"/>
    <property type="match status" value="1"/>
</dbReference>
<organism evidence="2 3">
    <name type="scientific">Petrolisthes cinctipes</name>
    <name type="common">Flat porcelain crab</name>
    <dbReference type="NCBI Taxonomy" id="88211"/>
    <lineage>
        <taxon>Eukaryota</taxon>
        <taxon>Metazoa</taxon>
        <taxon>Ecdysozoa</taxon>
        <taxon>Arthropoda</taxon>
        <taxon>Crustacea</taxon>
        <taxon>Multicrustacea</taxon>
        <taxon>Malacostraca</taxon>
        <taxon>Eumalacostraca</taxon>
        <taxon>Eucarida</taxon>
        <taxon>Decapoda</taxon>
        <taxon>Pleocyemata</taxon>
        <taxon>Anomura</taxon>
        <taxon>Galatheoidea</taxon>
        <taxon>Porcellanidae</taxon>
        <taxon>Petrolisthes</taxon>
    </lineage>
</organism>
<sequence length="116" mass="13026">MGDSKRIETRLGSVEAHSVDIRETAENNKTKCSDLESRLGKLEDRVSNWEVEESSVDESIQRQKQDHEFTVKLFTEVLGVEIGRNSIAKVLMLGKREAGTKNPRPILVGLESLCID</sequence>
<proteinExistence type="predicted"/>
<comment type="caution">
    <text evidence="2">The sequence shown here is derived from an EMBL/GenBank/DDBJ whole genome shotgun (WGS) entry which is preliminary data.</text>
</comment>
<reference evidence="2" key="1">
    <citation type="submission" date="2023-10" db="EMBL/GenBank/DDBJ databases">
        <title>Genome assemblies of two species of porcelain crab, Petrolisthes cinctipes and Petrolisthes manimaculis (Anomura: Porcellanidae).</title>
        <authorList>
            <person name="Angst P."/>
        </authorList>
    </citation>
    <scope>NUCLEOTIDE SEQUENCE</scope>
    <source>
        <strain evidence="2">PB745_01</strain>
        <tissue evidence="2">Gill</tissue>
    </source>
</reference>
<evidence type="ECO:0000313" key="3">
    <source>
        <dbReference type="Proteomes" id="UP001286313"/>
    </source>
</evidence>
<name>A0AAE1F828_PETCI</name>
<keyword evidence="1" id="KW-0175">Coiled coil</keyword>
<feature type="coiled-coil region" evidence="1">
    <location>
        <begin position="25"/>
        <end position="52"/>
    </location>
</feature>